<keyword evidence="2" id="KW-1185">Reference proteome</keyword>
<comment type="caution">
    <text evidence="1">The sequence shown here is derived from an EMBL/GenBank/DDBJ whole genome shotgun (WGS) entry which is preliminary data.</text>
</comment>
<proteinExistence type="predicted"/>
<evidence type="ECO:0000313" key="1">
    <source>
        <dbReference type="EMBL" id="KAH7903410.1"/>
    </source>
</evidence>
<gene>
    <name evidence="1" type="ORF">BJ138DRAFT_1120416</name>
</gene>
<evidence type="ECO:0000313" key="2">
    <source>
        <dbReference type="Proteomes" id="UP000790377"/>
    </source>
</evidence>
<name>A0ACB7ZQP6_9AGAM</name>
<feature type="non-terminal residue" evidence="1">
    <location>
        <position position="1"/>
    </location>
</feature>
<dbReference type="EMBL" id="MU268993">
    <property type="protein sequence ID" value="KAH7903410.1"/>
    <property type="molecule type" value="Genomic_DNA"/>
</dbReference>
<organism evidence="1 2">
    <name type="scientific">Hygrophoropsis aurantiaca</name>
    <dbReference type="NCBI Taxonomy" id="72124"/>
    <lineage>
        <taxon>Eukaryota</taxon>
        <taxon>Fungi</taxon>
        <taxon>Dikarya</taxon>
        <taxon>Basidiomycota</taxon>
        <taxon>Agaricomycotina</taxon>
        <taxon>Agaricomycetes</taxon>
        <taxon>Agaricomycetidae</taxon>
        <taxon>Boletales</taxon>
        <taxon>Coniophorineae</taxon>
        <taxon>Hygrophoropsidaceae</taxon>
        <taxon>Hygrophoropsis</taxon>
    </lineage>
</organism>
<dbReference type="Proteomes" id="UP000790377">
    <property type="component" value="Unassembled WGS sequence"/>
</dbReference>
<accession>A0ACB7ZQP6</accession>
<reference evidence="1" key="1">
    <citation type="journal article" date="2021" name="New Phytol.">
        <title>Evolutionary innovations through gain and loss of genes in the ectomycorrhizal Boletales.</title>
        <authorList>
            <person name="Wu G."/>
            <person name="Miyauchi S."/>
            <person name="Morin E."/>
            <person name="Kuo A."/>
            <person name="Drula E."/>
            <person name="Varga T."/>
            <person name="Kohler A."/>
            <person name="Feng B."/>
            <person name="Cao Y."/>
            <person name="Lipzen A."/>
            <person name="Daum C."/>
            <person name="Hundley H."/>
            <person name="Pangilinan J."/>
            <person name="Johnson J."/>
            <person name="Barry K."/>
            <person name="LaButti K."/>
            <person name="Ng V."/>
            <person name="Ahrendt S."/>
            <person name="Min B."/>
            <person name="Choi I.G."/>
            <person name="Park H."/>
            <person name="Plett J.M."/>
            <person name="Magnuson J."/>
            <person name="Spatafora J.W."/>
            <person name="Nagy L.G."/>
            <person name="Henrissat B."/>
            <person name="Grigoriev I.V."/>
            <person name="Yang Z.L."/>
            <person name="Xu J."/>
            <person name="Martin F.M."/>
        </authorList>
    </citation>
    <scope>NUCLEOTIDE SEQUENCE</scope>
    <source>
        <strain evidence="1">ATCC 28755</strain>
    </source>
</reference>
<protein>
    <submittedName>
        <fullName evidence="1">Uncharacterized protein</fullName>
    </submittedName>
</protein>
<sequence length="879" mass="97558">DEDEQEPETYTKSTARGAHKHAVHPTPEDEDTQEPETYIKATAKGTEEEDKEPKTYTKPTAKGAQKRVPPPPEDEDEQDYEKEDYQDVDEDDEDAQDESASRARHCLHEKPHALSLSLDTIGVRGALLAGMELYDPLVHGVGRFEEEDDDDDDDSAVENADTTAKDGERPVVGDDAHTEEGIIPSVKARALERLKKKRAGISVESEHESDDPIELDDPSGNYQESDKESEPQSDGHNSRTSKQSKKQKGKGVGSSRRGKTIHGDESDDELPVDETEDWAKRPGPISLEARQEIKAFAISTMAEARTIAAKYGKSARTILIEAGLGLKPTRAPNRFNMHSTWYSHKYPKDMSCNLQERNEKQTAHYRALAVDDPLWEEIEACGKQLQVGMPLATRTTKAITSRVLAARDAFAKSASSYSQFEDIEVVGIVVYTGSDAGGAQSSGLFAGSDIARQIINDKQVDVQRLVDYASTVFKYKTYEESAAVQLPVFNDLSVFFVTGKQTIRDCDRRIMTKMFTDKLGTLGITVTQGIWVGFLDAALKDKLCIDNWPPGAHPLGPDFDSKRGLAPSQLRAIVYPYMARKMGTYFEAEVKGRRDGRKKKSTEDGSDEDEDLVSQLGPEIVIRKWDTKWMDMPDSHPDKGSTPLIVDTTGKVVRTLRESEAWQKQRATATQAPRAAPAKRGPRPDQPSAQAPAPSAASNVQTTRPRPRPVQRGPRPNTPPPNQDPAAWDASPIITPPPARRYLAQPVEPSPAITPPPGRYRHGQPVQGTTAPITPPRGRARETSPCIMVPPRYRDNRVSPTVTMPRASSPRDRRGPTARPPPADPTAYYEDPQQRKRHQQELDVGMDVAPREKRGRYELSTLDEDRTAAFVHQQHDNTR</sequence>